<evidence type="ECO:0000313" key="3">
    <source>
        <dbReference type="Proteomes" id="UP000199548"/>
    </source>
</evidence>
<organism evidence="2 3">
    <name type="scientific">Paraburkholderia megapolitana</name>
    <dbReference type="NCBI Taxonomy" id="420953"/>
    <lineage>
        <taxon>Bacteria</taxon>
        <taxon>Pseudomonadati</taxon>
        <taxon>Pseudomonadota</taxon>
        <taxon>Betaproteobacteria</taxon>
        <taxon>Burkholderiales</taxon>
        <taxon>Burkholderiaceae</taxon>
        <taxon>Paraburkholderia</taxon>
    </lineage>
</organism>
<evidence type="ECO:0000256" key="1">
    <source>
        <dbReference type="SAM" id="Phobius"/>
    </source>
</evidence>
<name>A0A1I3J255_9BURK</name>
<gene>
    <name evidence="2" type="ORF">SAMN05192543_103512</name>
</gene>
<dbReference type="OrthoDB" id="9009429at2"/>
<dbReference type="AlphaFoldDB" id="A0A1I3J255"/>
<evidence type="ECO:0000313" key="2">
    <source>
        <dbReference type="EMBL" id="SFI54018.1"/>
    </source>
</evidence>
<dbReference type="EMBL" id="FOQU01000003">
    <property type="protein sequence ID" value="SFI54018.1"/>
    <property type="molecule type" value="Genomic_DNA"/>
</dbReference>
<accession>A0A1I3J255</accession>
<protein>
    <submittedName>
        <fullName evidence="2">Uncharacterized protein</fullName>
    </submittedName>
</protein>
<keyword evidence="1" id="KW-0472">Membrane</keyword>
<keyword evidence="1" id="KW-0812">Transmembrane</keyword>
<keyword evidence="3" id="KW-1185">Reference proteome</keyword>
<reference evidence="2 3" key="1">
    <citation type="submission" date="2016-10" db="EMBL/GenBank/DDBJ databases">
        <authorList>
            <person name="de Groot N.N."/>
        </authorList>
    </citation>
    <scope>NUCLEOTIDE SEQUENCE [LARGE SCALE GENOMIC DNA]</scope>
    <source>
        <strain evidence="2 3">LMG 23650</strain>
    </source>
</reference>
<keyword evidence="1" id="KW-1133">Transmembrane helix</keyword>
<dbReference type="Proteomes" id="UP000199548">
    <property type="component" value="Unassembled WGS sequence"/>
</dbReference>
<sequence>MPHRYQLLEKIAFSLVVLSAVMCSTFIAYESSPEFRGDLKAGKDLIAKSGQYSYGCTTVPSDPCAQLSLQ</sequence>
<dbReference type="RefSeq" id="WP_091011639.1">
    <property type="nucleotide sequence ID" value="NZ_CP041745.1"/>
</dbReference>
<feature type="transmembrane region" description="Helical" evidence="1">
    <location>
        <begin position="12"/>
        <end position="29"/>
    </location>
</feature>
<proteinExistence type="predicted"/>